<dbReference type="NCBIfam" id="NF008389">
    <property type="entry name" value="PRK11187.1"/>
    <property type="match status" value="1"/>
</dbReference>
<comment type="subunit">
    <text evidence="4">Homodimer. Polymerizes to form helical filaments.</text>
</comment>
<evidence type="ECO:0000256" key="3">
    <source>
        <dbReference type="ARBA" id="ARBA00023125"/>
    </source>
</evidence>
<dbReference type="Pfam" id="PF03925">
    <property type="entry name" value="SeqA"/>
    <property type="match status" value="1"/>
</dbReference>
<dbReference type="InterPro" id="IPR033761">
    <property type="entry name" value="SeqA_N"/>
</dbReference>
<keyword evidence="1 4" id="KW-0963">Cytoplasm</keyword>
<comment type="subcellular location">
    <subcellularLocation>
        <location evidence="4 5">Cytoplasm</location>
    </subcellularLocation>
</comment>
<keyword evidence="9" id="KW-1185">Reference proteome</keyword>
<gene>
    <name evidence="4 8" type="primary">seqA</name>
    <name evidence="8" type="ORF">ACFQ1C_09315</name>
</gene>
<evidence type="ECO:0000259" key="7">
    <source>
        <dbReference type="Pfam" id="PF17206"/>
    </source>
</evidence>
<evidence type="ECO:0000256" key="5">
    <source>
        <dbReference type="PIRNR" id="PIRNR019401"/>
    </source>
</evidence>
<protein>
    <recommendedName>
        <fullName evidence="4 5">Negative modulator of initiation of replication</fullName>
    </recommendedName>
</protein>
<evidence type="ECO:0000313" key="9">
    <source>
        <dbReference type="Proteomes" id="UP001597048"/>
    </source>
</evidence>
<organism evidence="8 9">
    <name type="scientific">Oceanisphaera ostreae</name>
    <dbReference type="NCBI Taxonomy" id="914151"/>
    <lineage>
        <taxon>Bacteria</taxon>
        <taxon>Pseudomonadati</taxon>
        <taxon>Pseudomonadota</taxon>
        <taxon>Gammaproteobacteria</taxon>
        <taxon>Aeromonadales</taxon>
        <taxon>Aeromonadaceae</taxon>
        <taxon>Oceanisphaera</taxon>
    </lineage>
</organism>
<dbReference type="EMBL" id="JBHTJS010000035">
    <property type="protein sequence ID" value="MFD1008350.1"/>
    <property type="molecule type" value="Genomic_DNA"/>
</dbReference>
<evidence type="ECO:0000313" key="8">
    <source>
        <dbReference type="EMBL" id="MFD1008350.1"/>
    </source>
</evidence>
<dbReference type="Gene3D" id="1.20.1380.10">
    <property type="entry name" value="Replication modulator SeqA, C-terminal DNA-binding domain"/>
    <property type="match status" value="1"/>
</dbReference>
<keyword evidence="3 4" id="KW-0238">DNA-binding</keyword>
<dbReference type="InterPro" id="IPR005621">
    <property type="entry name" value="SeqA"/>
</dbReference>
<dbReference type="InterPro" id="IPR013321">
    <property type="entry name" value="Arc_rbn_hlx_hlx"/>
</dbReference>
<comment type="function">
    <text evidence="4 5">Negative regulator of replication initiation, which contributes to regulation of DNA replication and ensures that replication initiation occurs exactly once per chromosome per cell cycle. Binds to pairs of hemimethylated GATC sequences in the oriC region, thus preventing assembly of replication proteins and re-initiation at newly replicated origins. Repression is relieved when the region becomes fully methylated.</text>
</comment>
<keyword evidence="2 4" id="KW-0236">DNA replication inhibitor</keyword>
<dbReference type="Pfam" id="PF17206">
    <property type="entry name" value="SeqA_N"/>
    <property type="match status" value="1"/>
</dbReference>
<accession>A0ABW3KIX9</accession>
<dbReference type="Proteomes" id="UP001597048">
    <property type="component" value="Unassembled WGS sequence"/>
</dbReference>
<dbReference type="PIRSF" id="PIRSF019401">
    <property type="entry name" value="SeqA"/>
    <property type="match status" value="1"/>
</dbReference>
<proteinExistence type="inferred from homology"/>
<comment type="caution">
    <text evidence="4">Lacks conserved residue(s) required for the propagation of feature annotation.</text>
</comment>
<comment type="similarity">
    <text evidence="4 5">Belongs to the SeqA family.</text>
</comment>
<dbReference type="SUPFAM" id="SSF82808">
    <property type="entry name" value="Replication modulator SeqA, C-terminal DNA-binding domain"/>
    <property type="match status" value="1"/>
</dbReference>
<feature type="domain" description="Negative modulator of initiation of replication SeqA N-terminal" evidence="7">
    <location>
        <begin position="1"/>
        <end position="35"/>
    </location>
</feature>
<sequence length="173" mass="19250">MKTIEVDEDLYRYIASNTRHIGESASDILRRLLQLEQMVAQVEAQTAPLAEPSTTPAEVQIGQRIEQMLQSDVLAEQESAIDRFMHILSVLYQDNPSAFAQANDIKGRKRIYFADDEAALLASGNTTKPKAIAGSPYWVITNTNTGRKRNIVAQLMAAMGYSHSVIERVCHSI</sequence>
<evidence type="ECO:0000256" key="1">
    <source>
        <dbReference type="ARBA" id="ARBA00022490"/>
    </source>
</evidence>
<evidence type="ECO:0000256" key="2">
    <source>
        <dbReference type="ARBA" id="ARBA00022880"/>
    </source>
</evidence>
<dbReference type="Gene3D" id="1.10.1220.10">
    <property type="entry name" value="Met repressor-like"/>
    <property type="match status" value="1"/>
</dbReference>
<name>A0ABW3KIX9_9GAMM</name>
<reference evidence="9" key="1">
    <citation type="journal article" date="2019" name="Int. J. Syst. Evol. Microbiol.">
        <title>The Global Catalogue of Microorganisms (GCM) 10K type strain sequencing project: providing services to taxonomists for standard genome sequencing and annotation.</title>
        <authorList>
            <consortium name="The Broad Institute Genomics Platform"/>
            <consortium name="The Broad Institute Genome Sequencing Center for Infectious Disease"/>
            <person name="Wu L."/>
            <person name="Ma J."/>
        </authorList>
    </citation>
    <scope>NUCLEOTIDE SEQUENCE [LARGE SCALE GENOMIC DNA]</scope>
    <source>
        <strain evidence="9">CCUG 60525</strain>
    </source>
</reference>
<dbReference type="InterPro" id="IPR036835">
    <property type="entry name" value="SeqA_DNA-bd_C_sf"/>
</dbReference>
<evidence type="ECO:0000256" key="4">
    <source>
        <dbReference type="HAMAP-Rule" id="MF_00908"/>
    </source>
</evidence>
<dbReference type="SUPFAM" id="SSF47598">
    <property type="entry name" value="Ribbon-helix-helix"/>
    <property type="match status" value="1"/>
</dbReference>
<dbReference type="HAMAP" id="MF_00908">
    <property type="entry name" value="SeqA"/>
    <property type="match status" value="1"/>
</dbReference>
<dbReference type="InterPro" id="IPR010985">
    <property type="entry name" value="Ribbon_hlx_hlx"/>
</dbReference>
<comment type="caution">
    <text evidence="8">The sequence shown here is derived from an EMBL/GenBank/DDBJ whole genome shotgun (WGS) entry which is preliminary data.</text>
</comment>
<dbReference type="RefSeq" id="WP_379558409.1">
    <property type="nucleotide sequence ID" value="NZ_JBHTJS010000035.1"/>
</dbReference>
<dbReference type="InterPro" id="IPR026577">
    <property type="entry name" value="SeqA_DNA-bd_C"/>
</dbReference>
<evidence type="ECO:0000259" key="6">
    <source>
        <dbReference type="Pfam" id="PF03925"/>
    </source>
</evidence>
<feature type="domain" description="Replication modulator SeqA C-terminal DNA-binding" evidence="6">
    <location>
        <begin position="64"/>
        <end position="171"/>
    </location>
</feature>
<feature type="region of interest" description="Interaction with DNA" evidence="4">
    <location>
        <begin position="142"/>
        <end position="148"/>
    </location>
</feature>